<reference evidence="1" key="1">
    <citation type="journal article" date="2020" name="Fungal Divers.">
        <title>Resolving the Mortierellaceae phylogeny through synthesis of multi-gene phylogenetics and phylogenomics.</title>
        <authorList>
            <person name="Vandepol N."/>
            <person name="Liber J."/>
            <person name="Desiro A."/>
            <person name="Na H."/>
            <person name="Kennedy M."/>
            <person name="Barry K."/>
            <person name="Grigoriev I.V."/>
            <person name="Miller A.N."/>
            <person name="O'Donnell K."/>
            <person name="Stajich J.E."/>
            <person name="Bonito G."/>
        </authorList>
    </citation>
    <scope>NUCLEOTIDE SEQUENCE</scope>
    <source>
        <strain evidence="1">NVP1</strain>
    </source>
</reference>
<proteinExistence type="predicted"/>
<sequence>MSEALGNKIHELDILLDEFSSLRPNTVVYAKRVPSSNILFMENKEVLKATKSRELAEAKDKLAGVQDL</sequence>
<keyword evidence="2" id="KW-1185">Reference proteome</keyword>
<organism evidence="1 2">
    <name type="scientific">Podila minutissima</name>
    <dbReference type="NCBI Taxonomy" id="64525"/>
    <lineage>
        <taxon>Eukaryota</taxon>
        <taxon>Fungi</taxon>
        <taxon>Fungi incertae sedis</taxon>
        <taxon>Mucoromycota</taxon>
        <taxon>Mortierellomycotina</taxon>
        <taxon>Mortierellomycetes</taxon>
        <taxon>Mortierellales</taxon>
        <taxon>Mortierellaceae</taxon>
        <taxon>Podila</taxon>
    </lineage>
</organism>
<dbReference type="AlphaFoldDB" id="A0A9P5SB88"/>
<gene>
    <name evidence="1" type="ORF">BG006_000523</name>
</gene>
<evidence type="ECO:0000313" key="1">
    <source>
        <dbReference type="EMBL" id="KAF9324430.1"/>
    </source>
</evidence>
<name>A0A9P5SB88_9FUNG</name>
<evidence type="ECO:0000313" key="2">
    <source>
        <dbReference type="Proteomes" id="UP000696485"/>
    </source>
</evidence>
<protein>
    <submittedName>
        <fullName evidence="1">Uncharacterized protein</fullName>
    </submittedName>
</protein>
<dbReference type="Proteomes" id="UP000696485">
    <property type="component" value="Unassembled WGS sequence"/>
</dbReference>
<dbReference type="EMBL" id="JAAAUY010001089">
    <property type="protein sequence ID" value="KAF9324430.1"/>
    <property type="molecule type" value="Genomic_DNA"/>
</dbReference>
<accession>A0A9P5SB88</accession>
<comment type="caution">
    <text evidence="1">The sequence shown here is derived from an EMBL/GenBank/DDBJ whole genome shotgun (WGS) entry which is preliminary data.</text>
</comment>